<keyword evidence="1" id="KW-1133">Transmembrane helix</keyword>
<evidence type="ECO:0000313" key="4">
    <source>
        <dbReference type="Proteomes" id="UP000642920"/>
    </source>
</evidence>
<feature type="transmembrane region" description="Helical" evidence="1">
    <location>
        <begin position="98"/>
        <end position="120"/>
    </location>
</feature>
<sequence>MNIEEYISSGILEAYIFDELSETDRAEVRSMAEKYPEVKLALEETEETFLAFTAKGAIEAPSDVKSKLFTDLGLEDSSNPKQDANVKALPVEKKANGFYPYISAAASLVAIIGIVLALYYRSQWLDSESRISELITQNQTIAQQYNVVKNQADQYASNLEVLRKPGLETVELKGLDIAPDANAIVHWNKKSSEVFLNAKKMPSNPDDLQYQLWAIVEGKPVDMGVFDVAGDMTSLIKMKSIKNASAFAVTLEPRGGSINPTMEQMYVIGQI</sequence>
<evidence type="ECO:0000256" key="1">
    <source>
        <dbReference type="SAM" id="Phobius"/>
    </source>
</evidence>
<dbReference type="PANTHER" id="PTHR37461:SF1">
    <property type="entry name" value="ANTI-SIGMA-K FACTOR RSKA"/>
    <property type="match status" value="1"/>
</dbReference>
<dbReference type="PANTHER" id="PTHR37461">
    <property type="entry name" value="ANTI-SIGMA-K FACTOR RSKA"/>
    <property type="match status" value="1"/>
</dbReference>
<reference evidence="3" key="1">
    <citation type="submission" date="2021-01" db="EMBL/GenBank/DDBJ databases">
        <title>Marivirga sp. nov., isolated from intertidal surface sediments.</title>
        <authorList>
            <person name="Zhang M."/>
        </authorList>
    </citation>
    <scope>NUCLEOTIDE SEQUENCE</scope>
    <source>
        <strain evidence="3">SM1354</strain>
    </source>
</reference>
<dbReference type="AlphaFoldDB" id="A0A937A6D4"/>
<dbReference type="GO" id="GO:0016989">
    <property type="term" value="F:sigma factor antagonist activity"/>
    <property type="evidence" value="ECO:0007669"/>
    <property type="project" value="TreeGrafter"/>
</dbReference>
<dbReference type="EMBL" id="JAERQG010000001">
    <property type="protein sequence ID" value="MBL0764512.1"/>
    <property type="molecule type" value="Genomic_DNA"/>
</dbReference>
<dbReference type="Pfam" id="PF10099">
    <property type="entry name" value="RskA_C"/>
    <property type="match status" value="1"/>
</dbReference>
<keyword evidence="1" id="KW-0472">Membrane</keyword>
<dbReference type="InterPro" id="IPR051474">
    <property type="entry name" value="Anti-sigma-K/W_factor"/>
</dbReference>
<proteinExistence type="predicted"/>
<dbReference type="InterPro" id="IPR018764">
    <property type="entry name" value="RskA_C"/>
</dbReference>
<keyword evidence="1" id="KW-0812">Transmembrane</keyword>
<dbReference type="GO" id="GO:0005886">
    <property type="term" value="C:plasma membrane"/>
    <property type="evidence" value="ECO:0007669"/>
    <property type="project" value="InterPro"/>
</dbReference>
<feature type="domain" description="Anti-sigma K factor RskA C-terminal" evidence="2">
    <location>
        <begin position="104"/>
        <end position="261"/>
    </location>
</feature>
<organism evidence="3 4">
    <name type="scientific">Marivirga atlantica</name>
    <dbReference type="NCBI Taxonomy" id="1548457"/>
    <lineage>
        <taxon>Bacteria</taxon>
        <taxon>Pseudomonadati</taxon>
        <taxon>Bacteroidota</taxon>
        <taxon>Cytophagia</taxon>
        <taxon>Cytophagales</taxon>
        <taxon>Marivirgaceae</taxon>
        <taxon>Marivirga</taxon>
    </lineage>
</organism>
<gene>
    <name evidence="3" type="ORF">JKP34_04555</name>
</gene>
<evidence type="ECO:0000259" key="2">
    <source>
        <dbReference type="Pfam" id="PF10099"/>
    </source>
</evidence>
<accession>A0A937A6D4</accession>
<protein>
    <submittedName>
        <fullName evidence="3">Anti-sigma factor</fullName>
    </submittedName>
</protein>
<name>A0A937A6D4_9BACT</name>
<dbReference type="RefSeq" id="WP_201918152.1">
    <property type="nucleotide sequence ID" value="NZ_JAERQG010000001.1"/>
</dbReference>
<comment type="caution">
    <text evidence="3">The sequence shown here is derived from an EMBL/GenBank/DDBJ whole genome shotgun (WGS) entry which is preliminary data.</text>
</comment>
<evidence type="ECO:0000313" key="3">
    <source>
        <dbReference type="EMBL" id="MBL0764512.1"/>
    </source>
</evidence>
<dbReference type="Proteomes" id="UP000642920">
    <property type="component" value="Unassembled WGS sequence"/>
</dbReference>
<keyword evidence="4" id="KW-1185">Reference proteome</keyword>
<dbReference type="GO" id="GO:0006417">
    <property type="term" value="P:regulation of translation"/>
    <property type="evidence" value="ECO:0007669"/>
    <property type="project" value="TreeGrafter"/>
</dbReference>